<name>A0A7I8X9H3_BURXY</name>
<dbReference type="InterPro" id="IPR016024">
    <property type="entry name" value="ARM-type_fold"/>
</dbReference>
<dbReference type="EMBL" id="CAJFDI010000006">
    <property type="protein sequence ID" value="CAD5235571.1"/>
    <property type="molecule type" value="Genomic_DNA"/>
</dbReference>
<sequence length="1063" mass="124214">MMRYGMPPQCKFVFECTYQPLNHDEERARVRMSLQTIRGTKLRDALKDCLKKYALFPEADWKNAVFIKEGSQLYGQRQMVNDVYCEVYVKERKKVPKRRLFDDNGEPLTERAFFQSSDEEDDDNLLPSFARPGPSEEIAEEMRKVSNIYRVQKDYFPDGSYSEHLIRSCRRLFQLKKSEPPCPKHLLVTYGLANWVEPDPDEERCNDSRRVVFRKTIDCQISPSPGGYVSMNNGRNVGYSGWSQNSQILPQRHVQKTEPLPKPVIQTGPTTKTLNKREIKASKLTYLDDSEAKRREMARRIAMRRKKEEEKEVALKVKEKALHKASSPWKNTKDTIQATRRELELSNEDEEDIEEEISSIVVEKRVRFLLNFISIENKDPVIKELNDILNEHDDEEFIDDVFRPILFDHLVFGRRNRIVFSHLFPTLPERIRYQVCEDVIQAFKFGHNPLDIQIQLMKESTLTLSNDREKRMAKRTVEFLEAKRKRMVVENLRLISDFFLYDLFDASLIEDILSSVIDQMINGGIDRVLDHAADLIHRIGEKYITETPELMRQFTDVLRRRMQNGQLKQLDTRAAKRIFRIAEEFETEEVKKRLREESDYCVEEKKPIILKVEREITQISPDITHEVDHEEKVEENNDVLCDFDEEFEQEIAKRSLSSFAENTSKSRSGAFESEQSFYENASEVVENQKNRSENSAQCDKSQFSMDTKEIAQICCVTIAEPSNHFQNSDHRASGDHFVSSDERKDERNGGNEELFQDVQEGEKSFVLENKVNSVNKNEVPQYNGEISFESDHTPDLELSQSSCSEFHSEAKEILYKTADTGLEERNESKEEEKAEKEDDEIPQKEVDDYVREAEHFLKHGFVKTEEDPYEKIKKQIEEKKVEKEEKKEEKVEQKVEKKNEKKPEEEKKEEKKQEKTVEKPVEKPVQAESKSPERSSQSSKVEAATTATKIAPKPSLRPTISFNAIQLAMFGKEFKPQVPPNHVRIKIVRVQKEATSKNLKTIEEHYIPLMDPLTVTQVAVVLRNFYKWAGYPQIKEDKNQWRTMGPNDVVTADNVYRYYALFQ</sequence>
<feature type="region of interest" description="Disordered" evidence="1">
    <location>
        <begin position="817"/>
        <end position="852"/>
    </location>
</feature>
<organism evidence="2 3">
    <name type="scientific">Bursaphelenchus xylophilus</name>
    <name type="common">Pinewood nematode worm</name>
    <name type="synonym">Aphelenchoides xylophilus</name>
    <dbReference type="NCBI Taxonomy" id="6326"/>
    <lineage>
        <taxon>Eukaryota</taxon>
        <taxon>Metazoa</taxon>
        <taxon>Ecdysozoa</taxon>
        <taxon>Nematoda</taxon>
        <taxon>Chromadorea</taxon>
        <taxon>Rhabditida</taxon>
        <taxon>Tylenchina</taxon>
        <taxon>Tylenchomorpha</taxon>
        <taxon>Aphelenchoidea</taxon>
        <taxon>Aphelenchoididae</taxon>
        <taxon>Bursaphelenchus</taxon>
    </lineage>
</organism>
<dbReference type="Proteomes" id="UP000659654">
    <property type="component" value="Unassembled WGS sequence"/>
</dbReference>
<feature type="region of interest" description="Disordered" evidence="1">
    <location>
        <begin position="114"/>
        <end position="133"/>
    </location>
</feature>
<proteinExistence type="predicted"/>
<dbReference type="OrthoDB" id="10677234at2759"/>
<evidence type="ECO:0000313" key="3">
    <source>
        <dbReference type="Proteomes" id="UP000659654"/>
    </source>
</evidence>
<feature type="compositionally biased region" description="Basic and acidic residues" evidence="1">
    <location>
        <begin position="727"/>
        <end position="749"/>
    </location>
</feature>
<dbReference type="EMBL" id="CAJFCV020000006">
    <property type="protein sequence ID" value="CAG9132004.1"/>
    <property type="molecule type" value="Genomic_DNA"/>
</dbReference>
<evidence type="ECO:0000313" key="2">
    <source>
        <dbReference type="EMBL" id="CAD5235571.1"/>
    </source>
</evidence>
<feature type="compositionally biased region" description="Polar residues" evidence="1">
    <location>
        <begin position="693"/>
        <end position="702"/>
    </location>
</feature>
<dbReference type="AlphaFoldDB" id="A0A7I8X9H3"/>
<evidence type="ECO:0000256" key="1">
    <source>
        <dbReference type="SAM" id="MobiDB-lite"/>
    </source>
</evidence>
<feature type="region of interest" description="Disordered" evidence="1">
    <location>
        <begin position="880"/>
        <end position="954"/>
    </location>
</feature>
<feature type="compositionally biased region" description="Basic and acidic residues" evidence="1">
    <location>
        <begin position="880"/>
        <end position="922"/>
    </location>
</feature>
<dbReference type="Proteomes" id="UP000582659">
    <property type="component" value="Unassembled WGS sequence"/>
</dbReference>
<comment type="caution">
    <text evidence="2">The sequence shown here is derived from an EMBL/GenBank/DDBJ whole genome shotgun (WGS) entry which is preliminary data.</text>
</comment>
<feature type="compositionally biased region" description="Basic and acidic residues" evidence="1">
    <location>
        <begin position="822"/>
        <end position="852"/>
    </location>
</feature>
<feature type="region of interest" description="Disordered" evidence="1">
    <location>
        <begin position="724"/>
        <end position="749"/>
    </location>
</feature>
<protein>
    <submittedName>
        <fullName evidence="2">(pine wood nematode) hypothetical protein</fullName>
    </submittedName>
</protein>
<gene>
    <name evidence="2" type="ORF">BXYJ_LOCUS15662</name>
</gene>
<reference evidence="2" key="1">
    <citation type="submission" date="2020-09" db="EMBL/GenBank/DDBJ databases">
        <authorList>
            <person name="Kikuchi T."/>
        </authorList>
    </citation>
    <scope>NUCLEOTIDE SEQUENCE</scope>
    <source>
        <strain evidence="2">Ka4C1</strain>
    </source>
</reference>
<keyword evidence="3" id="KW-1185">Reference proteome</keyword>
<dbReference type="SUPFAM" id="SSF48371">
    <property type="entry name" value="ARM repeat"/>
    <property type="match status" value="1"/>
</dbReference>
<accession>A0A7I8X9H3</accession>
<feature type="compositionally biased region" description="Low complexity" evidence="1">
    <location>
        <begin position="934"/>
        <end position="948"/>
    </location>
</feature>
<feature type="region of interest" description="Disordered" evidence="1">
    <location>
        <begin position="683"/>
        <end position="702"/>
    </location>
</feature>